<sequence length="540" mass="63340">MEELKIIFPKNEEYTFETGKPIVLLGANGAGKTRFGIRIEELNDPSFSRGNVQIEVPVHRISAQKSLSIGEKISILDNDSSHNNLFKGNSKENATKLAYRFKMNPATFLLDDYNEVLSLLFSEEHKELQLAHKIDKQAIEENTERPQPISTVVERAMEIWNELIPHRKIDLTGQGVHVNYNGQIYHGKEMSDGERVILYMICQVLVQRPKTLLIIDEPELHIHKSIVGKLWTRLEEERRDCLFMYITHDLNFALSRDSMELLWIKSYDGREWEYEFLDYNDYEDIPDDLLFEIIGTRQKILFVEGTKDSYDYQLYQEIYKDKGYHVIPCGGCQEVIRFVKSKNAYEKLNSIQVYGIVDRDFRTEHEISALQKDGIYCIDVAEVENLFVVPELLDIMEKVLFCEAGTAEKGKKFIKELFEANKYNQINLALLQEMKYQLSLFKLDKRKLTSKDIKEKIDIEYSEQRIEELLITKQKIFNEADTLEKILEIFNFKDISKKISKKFDLSKDNYPRKVINSLRSKHIEREKILEVLRKYTPDLP</sequence>
<evidence type="ECO:0000259" key="2">
    <source>
        <dbReference type="Pfam" id="PF14491"/>
    </source>
</evidence>
<evidence type="ECO:0000313" key="4">
    <source>
        <dbReference type="Proteomes" id="UP000317863"/>
    </source>
</evidence>
<reference evidence="3 4" key="1">
    <citation type="submission" date="2019-02" db="EMBL/GenBank/DDBJ databases">
        <title>Peptostreptococcaceae bacterium ZHW00191 nov., a new bacterium isolated from the human gut.</title>
        <authorList>
            <person name="Zhou H.-W."/>
            <person name="Chen X.-J."/>
        </authorList>
    </citation>
    <scope>NUCLEOTIDE SEQUENCE [LARGE SCALE GENOMIC DNA]</scope>
    <source>
        <strain evidence="3 4">ZHW00191</strain>
    </source>
</reference>
<dbReference type="Proteomes" id="UP000317863">
    <property type="component" value="Unassembled WGS sequence"/>
</dbReference>
<dbReference type="Pfam" id="PF00005">
    <property type="entry name" value="ABC_tran"/>
    <property type="match status" value="1"/>
</dbReference>
<dbReference type="GO" id="GO:0016887">
    <property type="term" value="F:ATP hydrolysis activity"/>
    <property type="evidence" value="ECO:0007669"/>
    <property type="project" value="InterPro"/>
</dbReference>
<dbReference type="OrthoDB" id="1093370at2"/>
<dbReference type="RefSeq" id="WP_142536382.1">
    <property type="nucleotide sequence ID" value="NZ_SGJB01000014.1"/>
</dbReference>
<dbReference type="Gene3D" id="3.40.50.300">
    <property type="entry name" value="P-loop containing nucleotide triphosphate hydrolases"/>
    <property type="match status" value="1"/>
</dbReference>
<proteinExistence type="predicted"/>
<protein>
    <submittedName>
        <fullName evidence="3">DUF4435 domain-containing protein</fullName>
    </submittedName>
</protein>
<dbReference type="AlphaFoldDB" id="A0A544QU14"/>
<dbReference type="InterPro" id="IPR029492">
    <property type="entry name" value="DUF4435"/>
</dbReference>
<name>A0A544QU14_9FIRM</name>
<feature type="domain" description="DUF4435" evidence="2">
    <location>
        <begin position="300"/>
        <end position="505"/>
    </location>
</feature>
<comment type="caution">
    <text evidence="3">The sequence shown here is derived from an EMBL/GenBank/DDBJ whole genome shotgun (WGS) entry which is preliminary data.</text>
</comment>
<accession>A0A544QU14</accession>
<dbReference type="EMBL" id="SGJB01000014">
    <property type="protein sequence ID" value="TQQ84191.1"/>
    <property type="molecule type" value="Genomic_DNA"/>
</dbReference>
<evidence type="ECO:0000259" key="1">
    <source>
        <dbReference type="Pfam" id="PF00005"/>
    </source>
</evidence>
<gene>
    <name evidence="3" type="ORF">EXD82_07940</name>
</gene>
<dbReference type="InterPro" id="IPR003439">
    <property type="entry name" value="ABC_transporter-like_ATP-bd"/>
</dbReference>
<dbReference type="InterPro" id="IPR027417">
    <property type="entry name" value="P-loop_NTPase"/>
</dbReference>
<evidence type="ECO:0000313" key="3">
    <source>
        <dbReference type="EMBL" id="TQQ84191.1"/>
    </source>
</evidence>
<organism evidence="3 4">
    <name type="scientific">Peptacetobacter hominis</name>
    <dbReference type="NCBI Taxonomy" id="2743610"/>
    <lineage>
        <taxon>Bacteria</taxon>
        <taxon>Bacillati</taxon>
        <taxon>Bacillota</taxon>
        <taxon>Clostridia</taxon>
        <taxon>Peptostreptococcales</taxon>
        <taxon>Peptostreptococcaceae</taxon>
        <taxon>Peptacetobacter</taxon>
    </lineage>
</organism>
<keyword evidence="4" id="KW-1185">Reference proteome</keyword>
<dbReference type="CDD" id="cd00267">
    <property type="entry name" value="ABC_ATPase"/>
    <property type="match status" value="1"/>
</dbReference>
<feature type="domain" description="ABC transporter" evidence="1">
    <location>
        <begin position="12"/>
        <end position="218"/>
    </location>
</feature>
<dbReference type="GO" id="GO:0005524">
    <property type="term" value="F:ATP binding"/>
    <property type="evidence" value="ECO:0007669"/>
    <property type="project" value="InterPro"/>
</dbReference>
<dbReference type="Pfam" id="PF14491">
    <property type="entry name" value="DUF4435"/>
    <property type="match status" value="1"/>
</dbReference>
<dbReference type="SUPFAM" id="SSF52540">
    <property type="entry name" value="P-loop containing nucleoside triphosphate hydrolases"/>
    <property type="match status" value="1"/>
</dbReference>